<evidence type="ECO:0000256" key="1">
    <source>
        <dbReference type="SAM" id="MobiDB-lite"/>
    </source>
</evidence>
<evidence type="ECO:0000313" key="6">
    <source>
        <dbReference type="WBParaSite" id="BXY_1390300.1"/>
    </source>
</evidence>
<dbReference type="Proteomes" id="UP000582659">
    <property type="component" value="Unassembled WGS sequence"/>
</dbReference>
<evidence type="ECO:0000313" key="2">
    <source>
        <dbReference type="EMBL" id="CAD5234036.1"/>
    </source>
</evidence>
<dbReference type="AlphaFoldDB" id="A0A1I7SLH0"/>
<protein>
    <submittedName>
        <fullName evidence="2">(pine wood nematode) hypothetical protein</fullName>
    </submittedName>
</protein>
<proteinExistence type="predicted"/>
<dbReference type="WBParaSite" id="BXY_1390300.1">
    <property type="protein sequence ID" value="BXY_1390300.1"/>
    <property type="gene ID" value="BXY_1390300"/>
</dbReference>
<reference evidence="3" key="2">
    <citation type="submission" date="2020-08" db="EMBL/GenBank/DDBJ databases">
        <authorList>
            <person name="Kikuchi T."/>
        </authorList>
    </citation>
    <scope>NUCLEOTIDE SEQUENCE</scope>
    <source>
        <strain evidence="2">Ka4C1</strain>
    </source>
</reference>
<gene>
    <name evidence="2" type="ORF">BXYJ_LOCUS14127</name>
</gene>
<dbReference type="EMBL" id="CAJFDI010000006">
    <property type="protein sequence ID" value="CAD5234036.1"/>
    <property type="molecule type" value="Genomic_DNA"/>
</dbReference>
<name>A0A1I7SLH0_BURXY</name>
<feature type="compositionally biased region" description="Basic and acidic residues" evidence="1">
    <location>
        <begin position="144"/>
        <end position="168"/>
    </location>
</feature>
<evidence type="ECO:0000313" key="5">
    <source>
        <dbReference type="Proteomes" id="UP000659654"/>
    </source>
</evidence>
<dbReference type="Proteomes" id="UP000659654">
    <property type="component" value="Unassembled WGS sequence"/>
</dbReference>
<accession>A0A1I7SLH0</accession>
<dbReference type="Proteomes" id="UP000095284">
    <property type="component" value="Unplaced"/>
</dbReference>
<evidence type="ECO:0000313" key="3">
    <source>
        <dbReference type="EMBL" id="CAG9129589.1"/>
    </source>
</evidence>
<feature type="region of interest" description="Disordered" evidence="1">
    <location>
        <begin position="122"/>
        <end position="176"/>
    </location>
</feature>
<dbReference type="SMR" id="A0A1I7SLH0"/>
<feature type="region of interest" description="Disordered" evidence="1">
    <location>
        <begin position="198"/>
        <end position="254"/>
    </location>
</feature>
<keyword evidence="5" id="KW-1185">Reference proteome</keyword>
<reference evidence="6" key="1">
    <citation type="submission" date="2016-11" db="UniProtKB">
        <authorList>
            <consortium name="WormBaseParasite"/>
        </authorList>
    </citation>
    <scope>IDENTIFICATION</scope>
</reference>
<dbReference type="OrthoDB" id="5850090at2759"/>
<sequence>MPKLSNKQYMGLLTVHEENLLDLGKCKDQPGWFQKQVYDAMCKAIQQKLNLKLTPISLRSHMGKLRQRVERKVNNAAIKTGSTEEDVLSRSAGFTPVEAKLYRLLTDKEKPLTLLDNHDDIFKADGKEPAKPVGSTPRKRPRKEKTDKEITENAGESHSESPKQERLQPSEPEGNNVDVYMDTIERVAQMGRLAPTSEVLEVQIPPPAKKIKKSDSAEAPSRSPKSKNNKKKKNPQSEPLPAFELFTHPDDEPTEVSLSKQKQQLIQTQKLLAEKRLLLESRQAEVLQSQARFYDAWAGLAQTVSSFFRLLPIPPPMPQAV</sequence>
<organism evidence="4 6">
    <name type="scientific">Bursaphelenchus xylophilus</name>
    <name type="common">Pinewood nematode worm</name>
    <name type="synonym">Aphelenchoides xylophilus</name>
    <dbReference type="NCBI Taxonomy" id="6326"/>
    <lineage>
        <taxon>Eukaryota</taxon>
        <taxon>Metazoa</taxon>
        <taxon>Ecdysozoa</taxon>
        <taxon>Nematoda</taxon>
        <taxon>Chromadorea</taxon>
        <taxon>Rhabditida</taxon>
        <taxon>Tylenchina</taxon>
        <taxon>Tylenchomorpha</taxon>
        <taxon>Aphelenchoidea</taxon>
        <taxon>Aphelenchoididae</taxon>
        <taxon>Bursaphelenchus</taxon>
    </lineage>
</organism>
<feature type="compositionally biased region" description="Basic residues" evidence="1">
    <location>
        <begin position="224"/>
        <end position="234"/>
    </location>
</feature>
<evidence type="ECO:0000313" key="4">
    <source>
        <dbReference type="Proteomes" id="UP000095284"/>
    </source>
</evidence>
<dbReference type="EMBL" id="CAJFCV020000006">
    <property type="protein sequence ID" value="CAG9129589.1"/>
    <property type="molecule type" value="Genomic_DNA"/>
</dbReference>